<protein>
    <submittedName>
        <fullName evidence="1">Transporter</fullName>
    </submittedName>
</protein>
<dbReference type="SUPFAM" id="SSF56059">
    <property type="entry name" value="Glutathione synthetase ATP-binding domain-like"/>
    <property type="match status" value="1"/>
</dbReference>
<organism evidence="1 2">
    <name type="scientific">Peiella sedimenti</name>
    <dbReference type="NCBI Taxonomy" id="3061083"/>
    <lineage>
        <taxon>Bacteria</taxon>
        <taxon>Pseudomonadati</taxon>
        <taxon>Pseudomonadota</taxon>
        <taxon>Alphaproteobacteria</taxon>
        <taxon>Caulobacterales</taxon>
        <taxon>Caulobacteraceae</taxon>
        <taxon>Peiella</taxon>
    </lineage>
</organism>
<gene>
    <name evidence="1" type="ORF">Q0812_11990</name>
</gene>
<dbReference type="RefSeq" id="WP_302110575.1">
    <property type="nucleotide sequence ID" value="NZ_JAUKTR010000005.1"/>
</dbReference>
<sequence>MHVLILTPDPQDPSFHGRWRDVFQRMAAPLEAEGVTVSGQSWDEATTPQADLILPLMAWGYHRRIGDWQSACDRWAREGLPVLNAPPVLSWNADKSYLADLEARGCAIVPTLFRDTPGPVDLAEAVHRFGCEQVVVKPRVSASAYRTLRVRPGDSLEGGPEGPAMIQPYMASVERTGELSMIYLGGAFSHAIRKVARAGDFRVQPEYGGIISKVEPSPAEQAAAELVLKAAGADVLYARIDLVDGPDGSPLLIEAELIEPDLYLSFDPAAPGRFVRAVLAARAGGAV</sequence>
<dbReference type="EMBL" id="JAUKTR010000005">
    <property type="protein sequence ID" value="MDO1560147.1"/>
    <property type="molecule type" value="Genomic_DNA"/>
</dbReference>
<dbReference type="Proteomes" id="UP001169063">
    <property type="component" value="Unassembled WGS sequence"/>
</dbReference>
<dbReference type="Gene3D" id="3.30.470.20">
    <property type="entry name" value="ATP-grasp fold, B domain"/>
    <property type="match status" value="1"/>
</dbReference>
<accession>A0ABT8SNJ1</accession>
<comment type="caution">
    <text evidence="1">The sequence shown here is derived from an EMBL/GenBank/DDBJ whole genome shotgun (WGS) entry which is preliminary data.</text>
</comment>
<reference evidence="1" key="1">
    <citation type="submission" date="2023-07" db="EMBL/GenBank/DDBJ databases">
        <title>Brevundimonas soil sp. nov., isolated from the soil of chemical plant.</title>
        <authorList>
            <person name="Wu N."/>
        </authorList>
    </citation>
    <scope>NUCLEOTIDE SEQUENCE</scope>
    <source>
        <strain evidence="1">XZ-24</strain>
    </source>
</reference>
<proteinExistence type="predicted"/>
<evidence type="ECO:0000313" key="1">
    <source>
        <dbReference type="EMBL" id="MDO1560147.1"/>
    </source>
</evidence>
<dbReference type="PANTHER" id="PTHR39217:SF1">
    <property type="entry name" value="GLUTATHIONE SYNTHETASE"/>
    <property type="match status" value="1"/>
</dbReference>
<dbReference type="PANTHER" id="PTHR39217">
    <property type="match status" value="1"/>
</dbReference>
<keyword evidence="2" id="KW-1185">Reference proteome</keyword>
<name>A0ABT8SNJ1_9CAUL</name>
<dbReference type="InterPro" id="IPR053191">
    <property type="entry name" value="DcsG_Biosynth_Enzyme"/>
</dbReference>
<evidence type="ECO:0000313" key="2">
    <source>
        <dbReference type="Proteomes" id="UP001169063"/>
    </source>
</evidence>